<dbReference type="PANTHER" id="PTHR24252:SF26">
    <property type="entry name" value="TRANSMEMBRANE SERINE PROTEASE 9"/>
    <property type="match status" value="1"/>
</dbReference>
<dbReference type="GO" id="GO:0004252">
    <property type="term" value="F:serine-type endopeptidase activity"/>
    <property type="evidence" value="ECO:0007669"/>
    <property type="project" value="InterPro"/>
</dbReference>
<dbReference type="SUPFAM" id="SSF50494">
    <property type="entry name" value="Trypsin-like serine proteases"/>
    <property type="match status" value="1"/>
</dbReference>
<proteinExistence type="predicted"/>
<evidence type="ECO:0000313" key="3">
    <source>
        <dbReference type="Ensembl" id="ENSVKKP00000023780.1"/>
    </source>
</evidence>
<dbReference type="InterPro" id="IPR001254">
    <property type="entry name" value="Trypsin_dom"/>
</dbReference>
<name>A0A8D2LL83_VARKO</name>
<dbReference type="Ensembl" id="ENSVKKT00000024365.1">
    <property type="protein sequence ID" value="ENSVKKP00000023780.1"/>
    <property type="gene ID" value="ENSVKKG00000015702.1"/>
</dbReference>
<evidence type="ECO:0000259" key="2">
    <source>
        <dbReference type="Pfam" id="PF00089"/>
    </source>
</evidence>
<dbReference type="GO" id="GO:0006508">
    <property type="term" value="P:proteolysis"/>
    <property type="evidence" value="ECO:0007669"/>
    <property type="project" value="InterPro"/>
</dbReference>
<organism evidence="3 4">
    <name type="scientific">Varanus komodoensis</name>
    <name type="common">Komodo dragon</name>
    <dbReference type="NCBI Taxonomy" id="61221"/>
    <lineage>
        <taxon>Eukaryota</taxon>
        <taxon>Metazoa</taxon>
        <taxon>Chordata</taxon>
        <taxon>Craniata</taxon>
        <taxon>Vertebrata</taxon>
        <taxon>Euteleostomi</taxon>
        <taxon>Lepidosauria</taxon>
        <taxon>Squamata</taxon>
        <taxon>Bifurcata</taxon>
        <taxon>Unidentata</taxon>
        <taxon>Episquamata</taxon>
        <taxon>Toxicofera</taxon>
        <taxon>Anguimorpha</taxon>
        <taxon>Paleoanguimorpha</taxon>
        <taxon>Varanoidea</taxon>
        <taxon>Varanidae</taxon>
        <taxon>Varanus</taxon>
    </lineage>
</organism>
<dbReference type="InterPro" id="IPR009003">
    <property type="entry name" value="Peptidase_S1_PA"/>
</dbReference>
<evidence type="ECO:0000256" key="1">
    <source>
        <dbReference type="ARBA" id="ARBA00023157"/>
    </source>
</evidence>
<feature type="domain" description="Peptidase S1" evidence="2">
    <location>
        <begin position="23"/>
        <end position="64"/>
    </location>
</feature>
<dbReference type="PANTHER" id="PTHR24252">
    <property type="entry name" value="ACROSIN-RELATED"/>
    <property type="match status" value="1"/>
</dbReference>
<accession>A0A8D2LL83</accession>
<dbReference type="InterPro" id="IPR043504">
    <property type="entry name" value="Peptidase_S1_PA_chymotrypsin"/>
</dbReference>
<protein>
    <recommendedName>
        <fullName evidence="2">Peptidase S1 domain-containing protein</fullName>
    </recommendedName>
</protein>
<dbReference type="Proteomes" id="UP000694545">
    <property type="component" value="Unplaced"/>
</dbReference>
<evidence type="ECO:0000313" key="4">
    <source>
        <dbReference type="Proteomes" id="UP000694545"/>
    </source>
</evidence>
<reference evidence="3" key="1">
    <citation type="submission" date="2025-08" db="UniProtKB">
        <authorList>
            <consortium name="Ensembl"/>
        </authorList>
    </citation>
    <scope>IDENTIFICATION</scope>
</reference>
<dbReference type="Gene3D" id="2.40.10.10">
    <property type="entry name" value="Trypsin-like serine proteases"/>
    <property type="match status" value="2"/>
</dbReference>
<reference evidence="3" key="2">
    <citation type="submission" date="2025-09" db="UniProtKB">
        <authorList>
            <consortium name="Ensembl"/>
        </authorList>
    </citation>
    <scope>IDENTIFICATION</scope>
</reference>
<dbReference type="Pfam" id="PF00089">
    <property type="entry name" value="Trypsin"/>
    <property type="match status" value="1"/>
</dbReference>
<keyword evidence="1" id="KW-1015">Disulfide bond</keyword>
<dbReference type="AlphaFoldDB" id="A0A8D2LL83"/>
<dbReference type="OMA" id="MCCHPVL"/>
<keyword evidence="4" id="KW-1185">Reference proteome</keyword>
<sequence length="129" mass="13939">AWSLVPGMEMDCGLTPAPALGKIVGGSGAGRTEWPWQASLRLRHRDHRCGAVLVAERWLLSAAHWLLSKQLQKAAVRVIGEQACRRFYPVQISSRMACAGLPHGTVDSCSVSPTDLPSDAWCGEQGCWG</sequence>